<dbReference type="SUPFAM" id="SSF46934">
    <property type="entry name" value="UBA-like"/>
    <property type="match status" value="1"/>
</dbReference>
<evidence type="ECO:0000313" key="4">
    <source>
        <dbReference type="Proteomes" id="UP000601171"/>
    </source>
</evidence>
<dbReference type="EMBL" id="JACRTG010000008">
    <property type="protein sequence ID" value="MBC8587201.1"/>
    <property type="molecule type" value="Genomic_DNA"/>
</dbReference>
<gene>
    <name evidence="3" type="ORF">H8707_02955</name>
</gene>
<keyword evidence="1" id="KW-0812">Transmembrane</keyword>
<evidence type="ECO:0000313" key="3">
    <source>
        <dbReference type="EMBL" id="MBC8587201.1"/>
    </source>
</evidence>
<keyword evidence="4" id="KW-1185">Reference proteome</keyword>
<dbReference type="Pfam" id="PF14242">
    <property type="entry name" value="DUF4342"/>
    <property type="match status" value="1"/>
</dbReference>
<reference evidence="3" key="1">
    <citation type="submission" date="2020-08" db="EMBL/GenBank/DDBJ databases">
        <title>Genome public.</title>
        <authorList>
            <person name="Liu C."/>
            <person name="Sun Q."/>
        </authorList>
    </citation>
    <scope>NUCLEOTIDE SEQUENCE</scope>
    <source>
        <strain evidence="3">BX21</strain>
    </source>
</reference>
<feature type="domain" description="DUF4342" evidence="2">
    <location>
        <begin position="88"/>
        <end position="148"/>
    </location>
</feature>
<keyword evidence="1" id="KW-0472">Membrane</keyword>
<dbReference type="RefSeq" id="WP_262428672.1">
    <property type="nucleotide sequence ID" value="NZ_JACRTG010000008.1"/>
</dbReference>
<proteinExistence type="predicted"/>
<dbReference type="Proteomes" id="UP000601171">
    <property type="component" value="Unassembled WGS sequence"/>
</dbReference>
<feature type="transmembrane region" description="Helical" evidence="1">
    <location>
        <begin position="121"/>
        <end position="147"/>
    </location>
</feature>
<organism evidence="3 4">
    <name type="scientific">Paratissierella segnis</name>
    <dbReference type="NCBI Taxonomy" id="2763679"/>
    <lineage>
        <taxon>Bacteria</taxon>
        <taxon>Bacillati</taxon>
        <taxon>Bacillota</taxon>
        <taxon>Tissierellia</taxon>
        <taxon>Tissierellales</taxon>
        <taxon>Tissierellaceae</taxon>
        <taxon>Paratissierella</taxon>
    </lineage>
</organism>
<comment type="caution">
    <text evidence="3">The sequence shown here is derived from an EMBL/GenBank/DDBJ whole genome shotgun (WGS) entry which is preliminary data.</text>
</comment>
<sequence length="191" mass="21385">MVTLQQVEELRRYANITFNEAKDALEETNGDILEAIINLEKKGKIKAPKDGGYYSSKDSYQDNQSNDAVGNVQPEIYDESGSSFSEILNKFISFVKKLFKKGNRNNFEVIKNETRIMSIPVTILVVLIIFAFWITIPIMIIGLFLGYKYAFSGPELGKDTVNCAMDSVSSAAENLKKEFKGDNTNGKNSNN</sequence>
<evidence type="ECO:0000259" key="2">
    <source>
        <dbReference type="Pfam" id="PF14242"/>
    </source>
</evidence>
<protein>
    <submittedName>
        <fullName evidence="3">DUF4342 domain-containing protein</fullName>
    </submittedName>
</protein>
<evidence type="ECO:0000256" key="1">
    <source>
        <dbReference type="SAM" id="Phobius"/>
    </source>
</evidence>
<dbReference type="InterPro" id="IPR025642">
    <property type="entry name" value="DUF4342"/>
</dbReference>
<accession>A0A926EQY9</accession>
<dbReference type="Gene3D" id="1.10.8.10">
    <property type="entry name" value="DNA helicase RuvA subunit, C-terminal domain"/>
    <property type="match status" value="1"/>
</dbReference>
<keyword evidence="1" id="KW-1133">Transmembrane helix</keyword>
<name>A0A926EQY9_9FIRM</name>
<dbReference type="AlphaFoldDB" id="A0A926EQY9"/>
<dbReference type="InterPro" id="IPR009060">
    <property type="entry name" value="UBA-like_sf"/>
</dbReference>